<dbReference type="EMBL" id="JNVC02000001">
    <property type="protein sequence ID" value="KEZ53526.1"/>
    <property type="molecule type" value="Genomic_DNA"/>
</dbReference>
<keyword evidence="1" id="KW-0472">Membrane</keyword>
<sequence length="351" mass="39556">MNQTLTKPKWGLYLFFVVLILASNAALYRLPIMQPVPDGALIGSLLDFLVVIPLLTYFFILRKRYSLTYIGPVVLAGFLFAHFMLPEEQLAAHPLLPAAVLAFESIFIAAELFLLVLVLRKIPLIRRDYLSASGLPYFHLKAESAVCNHISRNKLTDVLLTEASLFYYALLSWKKKAPVRSGTFFSAHHKTSAVATSIMLIHAIVLETAAIHFFLHSFSPVLSWVLLILNLYGVLFLLADMQAIRLCPYHLSDDTLHLQAGISKKISIPLAHIRDAGLNDLPEKRPKEQERQILDLSLQDLVKEKPAVKISLKEPVSADLLYGFKKEVTIVLLNADEAESFIREIRRRTES</sequence>
<evidence type="ECO:0000313" key="2">
    <source>
        <dbReference type="EMBL" id="KEZ53526.1"/>
    </source>
</evidence>
<gene>
    <name evidence="2" type="ORF">GS18_0200590</name>
</gene>
<feature type="transmembrane region" description="Helical" evidence="1">
    <location>
        <begin position="12"/>
        <end position="28"/>
    </location>
</feature>
<name>A0A084H1R4_METID</name>
<feature type="transmembrane region" description="Helical" evidence="1">
    <location>
        <begin position="40"/>
        <end position="60"/>
    </location>
</feature>
<feature type="transmembrane region" description="Helical" evidence="1">
    <location>
        <begin position="97"/>
        <end position="119"/>
    </location>
</feature>
<protein>
    <recommendedName>
        <fullName evidence="4">Beta-carotene 15,15'-monooxygenase</fullName>
    </recommendedName>
</protein>
<feature type="transmembrane region" description="Helical" evidence="1">
    <location>
        <begin position="221"/>
        <end position="239"/>
    </location>
</feature>
<proteinExistence type="predicted"/>
<feature type="transmembrane region" description="Helical" evidence="1">
    <location>
        <begin position="67"/>
        <end position="85"/>
    </location>
</feature>
<dbReference type="Proteomes" id="UP000028549">
    <property type="component" value="Unassembled WGS sequence"/>
</dbReference>
<evidence type="ECO:0000313" key="3">
    <source>
        <dbReference type="Proteomes" id="UP000028549"/>
    </source>
</evidence>
<keyword evidence="1" id="KW-0812">Transmembrane</keyword>
<comment type="caution">
    <text evidence="2">The sequence shown here is derived from an EMBL/GenBank/DDBJ whole genome shotgun (WGS) entry which is preliminary data.</text>
</comment>
<keyword evidence="3" id="KW-1185">Reference proteome</keyword>
<dbReference type="STRING" id="246786.GS18_0200590"/>
<evidence type="ECO:0008006" key="4">
    <source>
        <dbReference type="Google" id="ProtNLM"/>
    </source>
</evidence>
<accession>A0A084H1R4</accession>
<dbReference type="OrthoDB" id="875405at2"/>
<dbReference type="RefSeq" id="WP_029282506.1">
    <property type="nucleotide sequence ID" value="NZ_CP176757.1"/>
</dbReference>
<organism evidence="2 3">
    <name type="scientific">Metabacillus indicus</name>
    <name type="common">Bacillus indicus</name>
    <dbReference type="NCBI Taxonomy" id="246786"/>
    <lineage>
        <taxon>Bacteria</taxon>
        <taxon>Bacillati</taxon>
        <taxon>Bacillota</taxon>
        <taxon>Bacilli</taxon>
        <taxon>Bacillales</taxon>
        <taxon>Bacillaceae</taxon>
        <taxon>Metabacillus</taxon>
    </lineage>
</organism>
<evidence type="ECO:0000256" key="1">
    <source>
        <dbReference type="SAM" id="Phobius"/>
    </source>
</evidence>
<keyword evidence="1" id="KW-1133">Transmembrane helix</keyword>
<reference evidence="2 3" key="1">
    <citation type="journal article" date="2005" name="Int. J. Syst. Evol. Microbiol.">
        <title>Bacillus cibi sp. nov., isolated from jeotgal, a traditional Korean fermented seafood.</title>
        <authorList>
            <person name="Yoon J.H."/>
            <person name="Lee C.H."/>
            <person name="Oh T.K."/>
        </authorList>
    </citation>
    <scope>NUCLEOTIDE SEQUENCE [LARGE SCALE GENOMIC DNA]</scope>
    <source>
        <strain evidence="2 3">DSM 16189</strain>
    </source>
</reference>
<feature type="transmembrane region" description="Helical" evidence="1">
    <location>
        <begin position="193"/>
        <end position="215"/>
    </location>
</feature>
<dbReference type="AlphaFoldDB" id="A0A084H1R4"/>